<dbReference type="Pfam" id="PF17479">
    <property type="entry name" value="DUF3048_C"/>
    <property type="match status" value="1"/>
</dbReference>
<organism evidence="5 6">
    <name type="scientific">Peribacillus faecalis</name>
    <dbReference type="NCBI Taxonomy" id="2772559"/>
    <lineage>
        <taxon>Bacteria</taxon>
        <taxon>Bacillati</taxon>
        <taxon>Bacillota</taxon>
        <taxon>Bacilli</taxon>
        <taxon>Bacillales</taxon>
        <taxon>Bacillaceae</taxon>
        <taxon>Peribacillus</taxon>
    </lineage>
</organism>
<keyword evidence="6" id="KW-1185">Reference proteome</keyword>
<keyword evidence="2" id="KW-0732">Signal</keyword>
<evidence type="ECO:0000313" key="5">
    <source>
        <dbReference type="EMBL" id="MBD3108869.1"/>
    </source>
</evidence>
<comment type="caution">
    <text evidence="5">The sequence shown here is derived from an EMBL/GenBank/DDBJ whole genome shotgun (WGS) entry which is preliminary data.</text>
</comment>
<feature type="chain" id="PRO_5039328228" evidence="2">
    <location>
        <begin position="23"/>
        <end position="338"/>
    </location>
</feature>
<feature type="domain" description="DUF3048" evidence="4">
    <location>
        <begin position="214"/>
        <end position="322"/>
    </location>
</feature>
<dbReference type="EMBL" id="JACXSI010000023">
    <property type="protein sequence ID" value="MBD3108869.1"/>
    <property type="molecule type" value="Genomic_DNA"/>
</dbReference>
<proteinExistence type="predicted"/>
<dbReference type="PROSITE" id="PS51257">
    <property type="entry name" value="PROKAR_LIPOPROTEIN"/>
    <property type="match status" value="1"/>
</dbReference>
<feature type="region of interest" description="Disordered" evidence="1">
    <location>
        <begin position="26"/>
        <end position="47"/>
    </location>
</feature>
<dbReference type="Pfam" id="PF11258">
    <property type="entry name" value="DUF3048"/>
    <property type="match status" value="1"/>
</dbReference>
<dbReference type="InterPro" id="IPR035328">
    <property type="entry name" value="DUF3048_C"/>
</dbReference>
<dbReference type="AlphaFoldDB" id="A0A927D0N2"/>
<dbReference type="RefSeq" id="WP_190998393.1">
    <property type="nucleotide sequence ID" value="NZ_JACXSI010000023.1"/>
</dbReference>
<protein>
    <submittedName>
        <fullName evidence="5">DUF3048 domain-containing protein</fullName>
    </submittedName>
</protein>
<evidence type="ECO:0000313" key="6">
    <source>
        <dbReference type="Proteomes" id="UP000602076"/>
    </source>
</evidence>
<evidence type="ECO:0000259" key="4">
    <source>
        <dbReference type="Pfam" id="PF17479"/>
    </source>
</evidence>
<evidence type="ECO:0000256" key="1">
    <source>
        <dbReference type="SAM" id="MobiDB-lite"/>
    </source>
</evidence>
<dbReference type="InterPro" id="IPR021416">
    <property type="entry name" value="DUF3048_N"/>
</dbReference>
<dbReference type="Proteomes" id="UP000602076">
    <property type="component" value="Unassembled WGS sequence"/>
</dbReference>
<sequence>MKLKKMFMIVLLVLLAAACSQQDEQVEEETVNERESAEPKTTFPLTGIATSESTDARAVAVMINNHVQARPQSGLQDADLVYEILAEGEVTRFLAVYQSEFPDRVGPVRSARDYYIRLAKGLDAIYIHHGYSPEAKQLMESGYIDHLDGMVYDGTLFVRDKSRKAPHNSYIAFDDIIKGAKENSFEMESAPRPLEFLNEEQLASLSGNQGSDFTVTYGNASFDVTYEYSESDLAYKRFSANEQTVDNDTGEPVLLNNIVVIEAHHEVVDQEGRRDIDLKSGGKGYLMQKGVWNEIEWINQDSQLIFMTGQDEVKLVPGKTWINIIPDQPGLETAVTFK</sequence>
<name>A0A927D0N2_9BACI</name>
<gene>
    <name evidence="5" type="ORF">IEO70_10885</name>
</gene>
<feature type="signal peptide" evidence="2">
    <location>
        <begin position="1"/>
        <end position="22"/>
    </location>
</feature>
<feature type="domain" description="DUF3048" evidence="3">
    <location>
        <begin position="45"/>
        <end position="185"/>
    </location>
</feature>
<dbReference type="InterPro" id="IPR023158">
    <property type="entry name" value="YerB-like_sf"/>
</dbReference>
<accession>A0A927D0N2</accession>
<reference evidence="5" key="1">
    <citation type="submission" date="2020-09" db="EMBL/GenBank/DDBJ databases">
        <title>Bacillus faecalis sp. nov., a moderately halophilic bacterium isolated from cow faeces.</title>
        <authorList>
            <person name="Jiang L."/>
            <person name="Lee J."/>
        </authorList>
    </citation>
    <scope>NUCLEOTIDE SEQUENCE</scope>
    <source>
        <strain evidence="5">AGMB 02131</strain>
    </source>
</reference>
<dbReference type="SUPFAM" id="SSF159774">
    <property type="entry name" value="YerB-like"/>
    <property type="match status" value="1"/>
</dbReference>
<dbReference type="Gene3D" id="3.50.90.10">
    <property type="entry name" value="YerB-like"/>
    <property type="match status" value="1"/>
</dbReference>
<evidence type="ECO:0000259" key="3">
    <source>
        <dbReference type="Pfam" id="PF11258"/>
    </source>
</evidence>
<evidence type="ECO:0000256" key="2">
    <source>
        <dbReference type="SAM" id="SignalP"/>
    </source>
</evidence>